<reference evidence="2" key="1">
    <citation type="submission" date="2023-11" db="EMBL/GenBank/DDBJ databases">
        <authorList>
            <person name="Alioto T."/>
            <person name="Alioto T."/>
            <person name="Gomez Garrido J."/>
        </authorList>
    </citation>
    <scope>NUCLEOTIDE SEQUENCE</scope>
</reference>
<proteinExistence type="predicted"/>
<protein>
    <submittedName>
        <fullName evidence="2">Uncharacterized protein</fullName>
    </submittedName>
</protein>
<dbReference type="AlphaFoldDB" id="A0AAI9ED60"/>
<accession>A0AAI9ED60</accession>
<keyword evidence="3" id="KW-1185">Reference proteome</keyword>
<gene>
    <name evidence="2" type="ORF">LECACI_7A006952</name>
</gene>
<feature type="compositionally biased region" description="Basic and acidic residues" evidence="1">
    <location>
        <begin position="43"/>
        <end position="53"/>
    </location>
</feature>
<feature type="region of interest" description="Disordered" evidence="1">
    <location>
        <begin position="1"/>
        <end position="103"/>
    </location>
</feature>
<name>A0AAI9ED60_9PEZI</name>
<sequence>MAWEAHSRMLPPSAPSGGTPNIPVDPGPEPHMRARKFAPHPITSRDPEPDTVKKATPGPSKRTTKSTSKDCDNPDKQDLPAKSSREIPGDHYLIRWLTPAEDD</sequence>
<dbReference type="EMBL" id="CAVMBE010000053">
    <property type="protein sequence ID" value="CAK4031794.1"/>
    <property type="molecule type" value="Genomic_DNA"/>
</dbReference>
<evidence type="ECO:0000313" key="3">
    <source>
        <dbReference type="Proteomes" id="UP001296104"/>
    </source>
</evidence>
<organism evidence="2 3">
    <name type="scientific">Lecanosticta acicola</name>
    <dbReference type="NCBI Taxonomy" id="111012"/>
    <lineage>
        <taxon>Eukaryota</taxon>
        <taxon>Fungi</taxon>
        <taxon>Dikarya</taxon>
        <taxon>Ascomycota</taxon>
        <taxon>Pezizomycotina</taxon>
        <taxon>Dothideomycetes</taxon>
        <taxon>Dothideomycetidae</taxon>
        <taxon>Mycosphaerellales</taxon>
        <taxon>Mycosphaerellaceae</taxon>
        <taxon>Lecanosticta</taxon>
    </lineage>
</organism>
<feature type="compositionally biased region" description="Basic and acidic residues" evidence="1">
    <location>
        <begin position="67"/>
        <end position="93"/>
    </location>
</feature>
<evidence type="ECO:0000256" key="1">
    <source>
        <dbReference type="SAM" id="MobiDB-lite"/>
    </source>
</evidence>
<dbReference type="Proteomes" id="UP001296104">
    <property type="component" value="Unassembled WGS sequence"/>
</dbReference>
<evidence type="ECO:0000313" key="2">
    <source>
        <dbReference type="EMBL" id="CAK4031794.1"/>
    </source>
</evidence>
<comment type="caution">
    <text evidence="2">The sequence shown here is derived from an EMBL/GenBank/DDBJ whole genome shotgun (WGS) entry which is preliminary data.</text>
</comment>